<keyword evidence="1" id="KW-0472">Membrane</keyword>
<gene>
    <name evidence="2" type="ORF">DFR58_13123</name>
</gene>
<proteinExistence type="predicted"/>
<reference evidence="2 3" key="1">
    <citation type="submission" date="2018-07" db="EMBL/GenBank/DDBJ databases">
        <title>Genomic Encyclopedia of Type Strains, Phase IV (KMG-IV): sequencing the most valuable type-strain genomes for metagenomic binning, comparative biology and taxonomic classification.</title>
        <authorList>
            <person name="Goeker M."/>
        </authorList>
    </citation>
    <scope>NUCLEOTIDE SEQUENCE [LARGE SCALE GENOMIC DNA]</scope>
    <source>
        <strain evidence="2 3">DSM 27016</strain>
    </source>
</reference>
<keyword evidence="1" id="KW-1133">Transmembrane helix</keyword>
<evidence type="ECO:0000313" key="3">
    <source>
        <dbReference type="Proteomes" id="UP000253034"/>
    </source>
</evidence>
<dbReference type="RefSeq" id="WP_114299644.1">
    <property type="nucleotide sequence ID" value="NZ_QPJT01000031.1"/>
</dbReference>
<evidence type="ECO:0000313" key="2">
    <source>
        <dbReference type="EMBL" id="RCX09979.1"/>
    </source>
</evidence>
<feature type="transmembrane region" description="Helical" evidence="1">
    <location>
        <begin position="80"/>
        <end position="99"/>
    </location>
</feature>
<comment type="caution">
    <text evidence="2">The sequence shown here is derived from an EMBL/GenBank/DDBJ whole genome shotgun (WGS) entry which is preliminary data.</text>
</comment>
<feature type="transmembrane region" description="Helical" evidence="1">
    <location>
        <begin position="119"/>
        <end position="137"/>
    </location>
</feature>
<dbReference type="Proteomes" id="UP000253034">
    <property type="component" value="Unassembled WGS sequence"/>
</dbReference>
<feature type="transmembrane region" description="Helical" evidence="1">
    <location>
        <begin position="12"/>
        <end position="30"/>
    </location>
</feature>
<protein>
    <submittedName>
        <fullName evidence="2">Uncharacterized protein</fullName>
    </submittedName>
</protein>
<dbReference type="AlphaFoldDB" id="A0A369AKP3"/>
<evidence type="ECO:0000256" key="1">
    <source>
        <dbReference type="SAM" id="Phobius"/>
    </source>
</evidence>
<keyword evidence="3" id="KW-1185">Reference proteome</keyword>
<dbReference type="OrthoDB" id="2973330at2"/>
<organism evidence="2 3">
    <name type="scientific">Anaerobacterium chartisolvens</name>
    <dbReference type="NCBI Taxonomy" id="1297424"/>
    <lineage>
        <taxon>Bacteria</taxon>
        <taxon>Bacillati</taxon>
        <taxon>Bacillota</taxon>
        <taxon>Clostridia</taxon>
        <taxon>Eubacteriales</taxon>
        <taxon>Oscillospiraceae</taxon>
        <taxon>Anaerobacterium</taxon>
    </lineage>
</organism>
<dbReference type="EMBL" id="QPJT01000031">
    <property type="protein sequence ID" value="RCX09979.1"/>
    <property type="molecule type" value="Genomic_DNA"/>
</dbReference>
<feature type="transmembrane region" description="Helical" evidence="1">
    <location>
        <begin position="42"/>
        <end position="64"/>
    </location>
</feature>
<keyword evidence="1" id="KW-0812">Transmembrane</keyword>
<sequence length="146" mass="16876">MKLKYFKFHGLYFVLLIVLMGMGGYALNVLKSHVMYREGILAYLYTELLFCFIFGLLLALPYIIQQKTKKGPWGINTPKILFLALPCFIFILWQIFSYSGDMGENFLVFNYSSVFYNKVSNYLIAVLLGYSLPVSLYKKGEESNII</sequence>
<name>A0A369AKP3_9FIRM</name>
<accession>A0A369AKP3</accession>